<organism evidence="2 3">
    <name type="scientific">Apiospora aurea</name>
    <dbReference type="NCBI Taxonomy" id="335848"/>
    <lineage>
        <taxon>Eukaryota</taxon>
        <taxon>Fungi</taxon>
        <taxon>Dikarya</taxon>
        <taxon>Ascomycota</taxon>
        <taxon>Pezizomycotina</taxon>
        <taxon>Sordariomycetes</taxon>
        <taxon>Xylariomycetidae</taxon>
        <taxon>Amphisphaeriales</taxon>
        <taxon>Apiosporaceae</taxon>
        <taxon>Apiospora</taxon>
    </lineage>
</organism>
<evidence type="ECO:0000313" key="2">
    <source>
        <dbReference type="EMBL" id="KAK7959644.1"/>
    </source>
</evidence>
<feature type="compositionally biased region" description="Basic and acidic residues" evidence="1">
    <location>
        <begin position="11"/>
        <end position="27"/>
    </location>
</feature>
<accession>A0ABR1QMS2</accession>
<dbReference type="Proteomes" id="UP001391051">
    <property type="component" value="Unassembled WGS sequence"/>
</dbReference>
<feature type="region of interest" description="Disordered" evidence="1">
    <location>
        <begin position="1"/>
        <end position="41"/>
    </location>
</feature>
<sequence length="313" mass="35371">MNRRKKWQGRLTEDTPDEHHAGRDHSWQPKRQPQRVGADRAPVLSQVLGPPRELRDHIWEIAILDDNKDRQAVVLSGPDLDPLDAGTAQTPGRLLALQNMTIRLGWHMRPTVFYRVSRESFAAVCRIYNVRLTLHGSLSRDPKLGVALSNASRTLRADYEGPAPTAYLRVSPEHDLFVFHDDQHVPENVYGHWGPRVSFLHRRFTARAGRLTSAQTAAIRHVLVVHWGNFLSPSDPDFIDDAAAKCVDPSIDDLFGQVRTRVDLYVHENQYHGCQHAESKGALPTQLLEQYPEQSVRSIPAPVHQVASEEADL</sequence>
<name>A0ABR1QMS2_9PEZI</name>
<evidence type="ECO:0000256" key="1">
    <source>
        <dbReference type="SAM" id="MobiDB-lite"/>
    </source>
</evidence>
<dbReference type="GeneID" id="92073782"/>
<reference evidence="2 3" key="1">
    <citation type="submission" date="2023-01" db="EMBL/GenBank/DDBJ databases">
        <title>Analysis of 21 Apiospora genomes using comparative genomics revels a genus with tremendous synthesis potential of carbohydrate active enzymes and secondary metabolites.</title>
        <authorList>
            <person name="Sorensen T."/>
        </authorList>
    </citation>
    <scope>NUCLEOTIDE SEQUENCE [LARGE SCALE GENOMIC DNA]</scope>
    <source>
        <strain evidence="2 3">CBS 24483</strain>
    </source>
</reference>
<proteinExistence type="predicted"/>
<comment type="caution">
    <text evidence="2">The sequence shown here is derived from an EMBL/GenBank/DDBJ whole genome shotgun (WGS) entry which is preliminary data.</text>
</comment>
<dbReference type="RefSeq" id="XP_066703347.1">
    <property type="nucleotide sequence ID" value="XM_066840720.1"/>
</dbReference>
<evidence type="ECO:0000313" key="3">
    <source>
        <dbReference type="Proteomes" id="UP001391051"/>
    </source>
</evidence>
<protein>
    <submittedName>
        <fullName evidence="2">Uncharacterized protein</fullName>
    </submittedName>
</protein>
<dbReference type="EMBL" id="JAQQWE010000003">
    <property type="protein sequence ID" value="KAK7959644.1"/>
    <property type="molecule type" value="Genomic_DNA"/>
</dbReference>
<keyword evidence="3" id="KW-1185">Reference proteome</keyword>
<gene>
    <name evidence="2" type="ORF">PG986_004498</name>
</gene>